<dbReference type="EMBL" id="MT144679">
    <property type="protein sequence ID" value="QJH97255.1"/>
    <property type="molecule type" value="Genomic_DNA"/>
</dbReference>
<gene>
    <name evidence="3" type="ORF">TM448B00955_0020</name>
</gene>
<accession>A0A6M3XLM4</accession>
<dbReference type="Pfam" id="PF08708">
    <property type="entry name" value="PriCT_1"/>
    <property type="match status" value="1"/>
</dbReference>
<dbReference type="SMART" id="SM00943">
    <property type="entry name" value="Prim-Pol"/>
    <property type="match status" value="1"/>
</dbReference>
<organism evidence="3">
    <name type="scientific">viral metagenome</name>
    <dbReference type="NCBI Taxonomy" id="1070528"/>
    <lineage>
        <taxon>unclassified sequences</taxon>
        <taxon>metagenomes</taxon>
        <taxon>organismal metagenomes</taxon>
    </lineage>
</organism>
<evidence type="ECO:0000313" key="3">
    <source>
        <dbReference type="EMBL" id="QJH97255.1"/>
    </source>
</evidence>
<dbReference type="CDD" id="cd04859">
    <property type="entry name" value="Prim_Pol"/>
    <property type="match status" value="1"/>
</dbReference>
<dbReference type="InterPro" id="IPR027417">
    <property type="entry name" value="P-loop_NTPase"/>
</dbReference>
<dbReference type="GO" id="GO:0005524">
    <property type="term" value="F:ATP binding"/>
    <property type="evidence" value="ECO:0007669"/>
    <property type="project" value="InterPro"/>
</dbReference>
<dbReference type="Gene3D" id="3.40.50.300">
    <property type="entry name" value="P-loop containing nucleotide triphosphate hydrolases"/>
    <property type="match status" value="1"/>
</dbReference>
<dbReference type="SMART" id="SM00942">
    <property type="entry name" value="PriCT_1"/>
    <property type="match status" value="1"/>
</dbReference>
<dbReference type="AlphaFoldDB" id="A0A6M3XLM4"/>
<dbReference type="GO" id="GO:0006260">
    <property type="term" value="P:DNA replication"/>
    <property type="evidence" value="ECO:0007669"/>
    <property type="project" value="InterPro"/>
</dbReference>
<dbReference type="GO" id="GO:0003678">
    <property type="term" value="F:DNA helicase activity"/>
    <property type="evidence" value="ECO:0007669"/>
    <property type="project" value="InterPro"/>
</dbReference>
<dbReference type="SUPFAM" id="SSF56747">
    <property type="entry name" value="Prim-pol domain"/>
    <property type="match status" value="1"/>
</dbReference>
<feature type="domain" description="DNA primase/polymerase bifunctional N-terminal" evidence="2">
    <location>
        <begin position="10"/>
        <end position="162"/>
    </location>
</feature>
<protein>
    <submittedName>
        <fullName evidence="3">Putative bifunctional DNA primase/polymerase</fullName>
    </submittedName>
</protein>
<evidence type="ECO:0000259" key="1">
    <source>
        <dbReference type="SMART" id="SM00942"/>
    </source>
</evidence>
<dbReference type="Pfam" id="PF09250">
    <property type="entry name" value="Prim-Pol"/>
    <property type="match status" value="1"/>
</dbReference>
<proteinExistence type="predicted"/>
<name>A0A6M3XLM4_9ZZZZ</name>
<evidence type="ECO:0000259" key="2">
    <source>
        <dbReference type="SMART" id="SM00943"/>
    </source>
</evidence>
<sequence length="543" mass="61975">MPDNQLLKSALWYAKQGYSVIPVKQNKRPFLNEWKPFQTEKATAKQIQEWWSKWPPANIGLVTGAISNLTVLDADTEEAKELIESYLPETFLTPIVKTPKGHHYYFKHLQEIPNKANISKGLDARSEGGYIIAPPSRNGKGKEYKYLVGINNVAVQPMPSFLLSYINSKLKDYIYTKSDDKDNIRQHKTTSANISFDEPGRDDSLFHVANCLVKGGMPEQEIEQLLTLIASKVCNPPFPEKELFTKIQSAIKREESKNRNLTSELRDLIMTTSGNITTTFCQQMLTMTTREEKKKLYVILGRFVEEGLLERTGKRAGEYRIKENRYEVVDFDEVNDETFDIKLPFGLEVFIEIMPKDLIAFAGTPNSGKTALCLETARLNKEKKVFYFSSEMNRNNVKKRIAKHDSEPNIKNWGFKFVDEFPNWLDIIHPDDINILDYLEAPDGDFFKMPSILADIQKRLKGGIAIVALQKKTGIKWAAGGELTLAKPALFCTIDPNPPYGAKLRIEKAKNYRSTNPKDYAIKFHIFQGINVKAQDTWMPELV</sequence>
<reference evidence="3" key="1">
    <citation type="submission" date="2020-03" db="EMBL/GenBank/DDBJ databases">
        <title>The deep terrestrial virosphere.</title>
        <authorList>
            <person name="Holmfeldt K."/>
            <person name="Nilsson E."/>
            <person name="Simone D."/>
            <person name="Lopez-Fernandez M."/>
            <person name="Wu X."/>
            <person name="de Brujin I."/>
            <person name="Lundin D."/>
            <person name="Andersson A."/>
            <person name="Bertilsson S."/>
            <person name="Dopson M."/>
        </authorList>
    </citation>
    <scope>NUCLEOTIDE SEQUENCE</scope>
    <source>
        <strain evidence="3">TM448B00955</strain>
    </source>
</reference>
<dbReference type="SUPFAM" id="SSF52540">
    <property type="entry name" value="P-loop containing nucleoside triphosphate hydrolases"/>
    <property type="match status" value="1"/>
</dbReference>
<dbReference type="InterPro" id="IPR014820">
    <property type="entry name" value="PriCT_1"/>
</dbReference>
<dbReference type="Gene3D" id="3.30.720.160">
    <property type="entry name" value="Bifunctional DNA primase/polymerase, N-terminal"/>
    <property type="match status" value="1"/>
</dbReference>
<feature type="domain" description="Primase C-terminal 1" evidence="1">
    <location>
        <begin position="190"/>
        <end position="256"/>
    </location>
</feature>
<dbReference type="InterPro" id="IPR015330">
    <property type="entry name" value="DNA_primase/pol_bifunc_N"/>
</dbReference>